<reference evidence="3" key="1">
    <citation type="submission" date="2016-11" db="UniProtKB">
        <authorList>
            <consortium name="WormBaseParasite"/>
        </authorList>
    </citation>
    <scope>IDENTIFICATION</scope>
</reference>
<feature type="region of interest" description="Disordered" evidence="1">
    <location>
        <begin position="197"/>
        <end position="266"/>
    </location>
</feature>
<evidence type="ECO:0000313" key="2">
    <source>
        <dbReference type="Proteomes" id="UP000095287"/>
    </source>
</evidence>
<evidence type="ECO:0000256" key="1">
    <source>
        <dbReference type="SAM" id="MobiDB-lite"/>
    </source>
</evidence>
<organism evidence="2 3">
    <name type="scientific">Steinernema glaseri</name>
    <dbReference type="NCBI Taxonomy" id="37863"/>
    <lineage>
        <taxon>Eukaryota</taxon>
        <taxon>Metazoa</taxon>
        <taxon>Ecdysozoa</taxon>
        <taxon>Nematoda</taxon>
        <taxon>Chromadorea</taxon>
        <taxon>Rhabditida</taxon>
        <taxon>Tylenchina</taxon>
        <taxon>Panagrolaimomorpha</taxon>
        <taxon>Strongyloidoidea</taxon>
        <taxon>Steinernematidae</taxon>
        <taxon>Steinernema</taxon>
    </lineage>
</organism>
<protein>
    <submittedName>
        <fullName evidence="3">Innexin</fullName>
    </submittedName>
</protein>
<dbReference type="WBParaSite" id="L893_g19647.t1">
    <property type="protein sequence ID" value="L893_g19647.t1"/>
    <property type="gene ID" value="L893_g19647"/>
</dbReference>
<dbReference type="AlphaFoldDB" id="A0A1I7YUI5"/>
<accession>A0A1I7YUI5</accession>
<feature type="compositionally biased region" description="Basic residues" evidence="1">
    <location>
        <begin position="247"/>
        <end position="257"/>
    </location>
</feature>
<keyword evidence="2" id="KW-1185">Reference proteome</keyword>
<proteinExistence type="predicted"/>
<name>A0A1I7YUI5_9BILA</name>
<dbReference type="Proteomes" id="UP000095287">
    <property type="component" value="Unplaced"/>
</dbReference>
<evidence type="ECO:0000313" key="3">
    <source>
        <dbReference type="WBParaSite" id="L893_g19647.t1"/>
    </source>
</evidence>
<sequence>MPSETPAMCVAQRGPARYTFKAYNEQRCFSGLFPNRPESWPSFLRIVSLNITTAPTDGRGAINPDDVSVICAMLKHEAMWGISTLSMYNVDLIHVSFELSETFFGHLLRAKFLKMSKVVNICEDFGLLMEHLIVHSHRLQSRRTVSRVSNSDCFFGVNEPRKGQPMSMGTSDSCKYMRRSSFLDDCIGAALRGPQLEEAESKENKKASPKKVVSSESAEEEMRTEGTQKRSSKKKQPDSEEDEPAPAKRKAPAKKGNKAQPTEEEK</sequence>